<dbReference type="Proteomes" id="UP000247746">
    <property type="component" value="Unassembled WGS sequence"/>
</dbReference>
<evidence type="ECO:0000256" key="3">
    <source>
        <dbReference type="ARBA" id="ARBA00022679"/>
    </source>
</evidence>
<keyword evidence="12" id="KW-1185">Reference proteome</keyword>
<dbReference type="InterPro" id="IPR023535">
    <property type="entry name" value="TC-AMP_synthase"/>
</dbReference>
<comment type="caution">
    <text evidence="11">The sequence shown here is derived from an EMBL/GenBank/DDBJ whole genome shotgun (WGS) entry which is preliminary data.</text>
</comment>
<keyword evidence="3 9" id="KW-0808">Transferase</keyword>
<gene>
    <name evidence="9" type="primary">tsaC</name>
    <name evidence="11" type="ORF">DFP82_101527</name>
</gene>
<protein>
    <recommendedName>
        <fullName evidence="9">Threonylcarbamoyl-AMP synthase</fullName>
        <shortName evidence="9">TC-AMP synthase</shortName>
        <ecNumber evidence="9">2.7.7.87</ecNumber>
    </recommendedName>
    <alternativeName>
        <fullName evidence="9">L-threonylcarbamoyladenylate synthase</fullName>
    </alternativeName>
    <alternativeName>
        <fullName evidence="9">t(6)A37 threonylcarbamoyladenosine biosynthesis protein TsaC</fullName>
    </alternativeName>
    <alternativeName>
        <fullName evidence="9">tRNA threonylcarbamoyladenosine biosynthesis protein TsaC</fullName>
    </alternativeName>
</protein>
<dbReference type="HAMAP" id="MF_01852">
    <property type="entry name" value="TsaC"/>
    <property type="match status" value="1"/>
</dbReference>
<reference evidence="11 12" key="1">
    <citation type="submission" date="2018-06" db="EMBL/GenBank/DDBJ databases">
        <title>Genomic Encyclopedia of Type Strains, Phase III (KMG-III): the genomes of soil and plant-associated and newly described type strains.</title>
        <authorList>
            <person name="Whitman W."/>
        </authorList>
    </citation>
    <scope>NUCLEOTIDE SEQUENCE [LARGE SCALE GENOMIC DNA]</scope>
    <source>
        <strain evidence="11 12">CECT 5889</strain>
    </source>
</reference>
<dbReference type="InterPro" id="IPR017945">
    <property type="entry name" value="DHBP_synth_RibB-like_a/b_dom"/>
</dbReference>
<dbReference type="EC" id="2.7.7.87" evidence="9"/>
<evidence type="ECO:0000256" key="9">
    <source>
        <dbReference type="HAMAP-Rule" id="MF_01852"/>
    </source>
</evidence>
<evidence type="ECO:0000313" key="12">
    <source>
        <dbReference type="Proteomes" id="UP000247746"/>
    </source>
</evidence>
<keyword evidence="6 9" id="KW-0547">Nucleotide-binding</keyword>
<dbReference type="EMBL" id="QJSU01000001">
    <property type="protein sequence ID" value="PYE41204.1"/>
    <property type="molecule type" value="Genomic_DNA"/>
</dbReference>
<dbReference type="GO" id="GO:0002949">
    <property type="term" value="P:tRNA threonylcarbamoyladenosine modification"/>
    <property type="evidence" value="ECO:0007669"/>
    <property type="project" value="UniProtKB-UniRule"/>
</dbReference>
<name>A0A2V4W0P3_9GAMM</name>
<dbReference type="SUPFAM" id="SSF55821">
    <property type="entry name" value="YrdC/RibB"/>
    <property type="match status" value="1"/>
</dbReference>
<evidence type="ECO:0000256" key="7">
    <source>
        <dbReference type="ARBA" id="ARBA00022840"/>
    </source>
</evidence>
<comment type="function">
    <text evidence="9">Required for the formation of a threonylcarbamoyl group on adenosine at position 37 (t(6)A37) in tRNAs that read codons beginning with adenine. Catalyzes the conversion of L-threonine, HCO(3)(-)/CO(2) and ATP to give threonylcarbamoyl-AMP (TC-AMP) as the acyladenylate intermediate, with the release of diphosphate.</text>
</comment>
<dbReference type="GO" id="GO:0005737">
    <property type="term" value="C:cytoplasm"/>
    <property type="evidence" value="ECO:0007669"/>
    <property type="project" value="UniProtKB-SubCell"/>
</dbReference>
<dbReference type="GO" id="GO:0003725">
    <property type="term" value="F:double-stranded RNA binding"/>
    <property type="evidence" value="ECO:0007669"/>
    <property type="project" value="InterPro"/>
</dbReference>
<dbReference type="Gene3D" id="3.90.870.10">
    <property type="entry name" value="DHBP synthase"/>
    <property type="match status" value="1"/>
</dbReference>
<accession>A0A2V4W0P3</accession>
<dbReference type="InterPro" id="IPR050156">
    <property type="entry name" value="TC-AMP_synthase_SUA5"/>
</dbReference>
<keyword evidence="2 9" id="KW-0963">Cytoplasm</keyword>
<evidence type="ECO:0000256" key="4">
    <source>
        <dbReference type="ARBA" id="ARBA00022694"/>
    </source>
</evidence>
<comment type="subcellular location">
    <subcellularLocation>
        <location evidence="1 9">Cytoplasm</location>
    </subcellularLocation>
</comment>
<keyword evidence="4 9" id="KW-0819">tRNA processing</keyword>
<evidence type="ECO:0000259" key="10">
    <source>
        <dbReference type="PROSITE" id="PS51163"/>
    </source>
</evidence>
<proteinExistence type="inferred from homology"/>
<dbReference type="Pfam" id="PF01300">
    <property type="entry name" value="Sua5_yciO_yrdC"/>
    <property type="match status" value="2"/>
</dbReference>
<dbReference type="OrthoDB" id="9814580at2"/>
<evidence type="ECO:0000256" key="1">
    <source>
        <dbReference type="ARBA" id="ARBA00004496"/>
    </source>
</evidence>
<dbReference type="GO" id="GO:0006450">
    <property type="term" value="P:regulation of translational fidelity"/>
    <property type="evidence" value="ECO:0007669"/>
    <property type="project" value="TreeGrafter"/>
</dbReference>
<dbReference type="InterPro" id="IPR006070">
    <property type="entry name" value="Sua5-like_dom"/>
</dbReference>
<dbReference type="GO" id="GO:0000049">
    <property type="term" value="F:tRNA binding"/>
    <property type="evidence" value="ECO:0007669"/>
    <property type="project" value="TreeGrafter"/>
</dbReference>
<keyword evidence="7 9" id="KW-0067">ATP-binding</keyword>
<dbReference type="AlphaFoldDB" id="A0A2V4W0P3"/>
<dbReference type="GO" id="GO:0061710">
    <property type="term" value="F:L-threonylcarbamoyladenylate synthase"/>
    <property type="evidence" value="ECO:0007669"/>
    <property type="project" value="UniProtKB-EC"/>
</dbReference>
<keyword evidence="5 9" id="KW-0548">Nucleotidyltransferase</keyword>
<evidence type="ECO:0000256" key="8">
    <source>
        <dbReference type="ARBA" id="ARBA00048366"/>
    </source>
</evidence>
<organism evidence="11 12">
    <name type="scientific">Psychrobacter fozii</name>
    <dbReference type="NCBI Taxonomy" id="198480"/>
    <lineage>
        <taxon>Bacteria</taxon>
        <taxon>Pseudomonadati</taxon>
        <taxon>Pseudomonadota</taxon>
        <taxon>Gammaproteobacteria</taxon>
        <taxon>Moraxellales</taxon>
        <taxon>Moraxellaceae</taxon>
        <taxon>Psychrobacter</taxon>
    </lineage>
</organism>
<dbReference type="GO" id="GO:0005524">
    <property type="term" value="F:ATP binding"/>
    <property type="evidence" value="ECO:0007669"/>
    <property type="project" value="UniProtKB-UniRule"/>
</dbReference>
<evidence type="ECO:0000256" key="6">
    <source>
        <dbReference type="ARBA" id="ARBA00022741"/>
    </source>
</evidence>
<feature type="domain" description="YrdC-like" evidence="10">
    <location>
        <begin position="9"/>
        <end position="212"/>
    </location>
</feature>
<evidence type="ECO:0000256" key="5">
    <source>
        <dbReference type="ARBA" id="ARBA00022695"/>
    </source>
</evidence>
<dbReference type="RefSeq" id="WP_110922155.1">
    <property type="nucleotide sequence ID" value="NZ_QJSU01000001.1"/>
</dbReference>
<dbReference type="PANTHER" id="PTHR17490:SF18">
    <property type="entry name" value="THREONYLCARBAMOYL-AMP SYNTHASE"/>
    <property type="match status" value="1"/>
</dbReference>
<evidence type="ECO:0000313" key="11">
    <source>
        <dbReference type="EMBL" id="PYE41204.1"/>
    </source>
</evidence>
<dbReference type="PROSITE" id="PS51163">
    <property type="entry name" value="YRDC"/>
    <property type="match status" value="1"/>
</dbReference>
<comment type="catalytic activity">
    <reaction evidence="8 9">
        <text>L-threonine + hydrogencarbonate + ATP = L-threonylcarbamoyladenylate + diphosphate + H2O</text>
        <dbReference type="Rhea" id="RHEA:36407"/>
        <dbReference type="ChEBI" id="CHEBI:15377"/>
        <dbReference type="ChEBI" id="CHEBI:17544"/>
        <dbReference type="ChEBI" id="CHEBI:30616"/>
        <dbReference type="ChEBI" id="CHEBI:33019"/>
        <dbReference type="ChEBI" id="CHEBI:57926"/>
        <dbReference type="ChEBI" id="CHEBI:73682"/>
        <dbReference type="EC" id="2.7.7.87"/>
    </reaction>
</comment>
<comment type="similarity">
    <text evidence="9">Belongs to the SUA5 family. TsaC subfamily.</text>
</comment>
<evidence type="ECO:0000256" key="2">
    <source>
        <dbReference type="ARBA" id="ARBA00022490"/>
    </source>
</evidence>
<sequence length="212" mass="23542">MNHLTPFITDSTLQAAQSLKEGQLLAYPTESVWGIGCDPYDKAAVQRILDIKQRPQAKGMIVITDSVERLAPLLSSLTDEQRDLILKSWQTDSGHNNDDGLQYKQAHTWLLPIPQALATAIPTWITGQHQTIAVRVIAHPIIRQLCQQMVNEQNPFGLLVSTSCNPSTQSPAKTFDDAYAYFGEHISYLQADTLGYTLPSQIRDATTGLIIR</sequence>
<dbReference type="PANTHER" id="PTHR17490">
    <property type="entry name" value="SUA5"/>
    <property type="match status" value="1"/>
</dbReference>